<dbReference type="Gene3D" id="3.30.70.270">
    <property type="match status" value="1"/>
</dbReference>
<dbReference type="Pfam" id="PF00990">
    <property type="entry name" value="GGDEF"/>
    <property type="match status" value="1"/>
</dbReference>
<name>A0A931H2V5_9BURK</name>
<evidence type="ECO:0000259" key="3">
    <source>
        <dbReference type="PROSITE" id="PS50887"/>
    </source>
</evidence>
<feature type="transmembrane region" description="Helical" evidence="2">
    <location>
        <begin position="12"/>
        <end position="36"/>
    </location>
</feature>
<dbReference type="SUPFAM" id="SSF55073">
    <property type="entry name" value="Nucleotide cyclase"/>
    <property type="match status" value="1"/>
</dbReference>
<dbReference type="Proteomes" id="UP000651050">
    <property type="component" value="Unassembled WGS sequence"/>
</dbReference>
<keyword evidence="5" id="KW-1185">Reference proteome</keyword>
<dbReference type="InterPro" id="IPR000160">
    <property type="entry name" value="GGDEF_dom"/>
</dbReference>
<dbReference type="InterPro" id="IPR043128">
    <property type="entry name" value="Rev_trsase/Diguanyl_cyclase"/>
</dbReference>
<comment type="caution">
    <text evidence="4">The sequence shown here is derived from an EMBL/GenBank/DDBJ whole genome shotgun (WGS) entry which is preliminary data.</text>
</comment>
<feature type="transmembrane region" description="Helical" evidence="2">
    <location>
        <begin position="97"/>
        <end position="116"/>
    </location>
</feature>
<feature type="transmembrane region" description="Helical" evidence="2">
    <location>
        <begin position="147"/>
        <end position="166"/>
    </location>
</feature>
<dbReference type="SMART" id="SM00267">
    <property type="entry name" value="GGDEF"/>
    <property type="match status" value="1"/>
</dbReference>
<evidence type="ECO:0000256" key="1">
    <source>
        <dbReference type="SAM" id="MobiDB-lite"/>
    </source>
</evidence>
<reference evidence="4" key="1">
    <citation type="submission" date="2020-11" db="EMBL/GenBank/DDBJ databases">
        <title>Bacterial whole genome sequence for Caenimonas sp. DR4.4.</title>
        <authorList>
            <person name="Le V."/>
            <person name="Ko S.-R."/>
            <person name="Ahn C.-Y."/>
            <person name="Oh H.-M."/>
        </authorList>
    </citation>
    <scope>NUCLEOTIDE SEQUENCE</scope>
    <source>
        <strain evidence="4">DR4.4</strain>
    </source>
</reference>
<feature type="region of interest" description="Disordered" evidence="1">
    <location>
        <begin position="359"/>
        <end position="381"/>
    </location>
</feature>
<accession>A0A931H2V5</accession>
<feature type="transmembrane region" description="Helical" evidence="2">
    <location>
        <begin position="48"/>
        <end position="76"/>
    </location>
</feature>
<gene>
    <name evidence="4" type="ORF">I5803_06000</name>
</gene>
<dbReference type="PROSITE" id="PS50887">
    <property type="entry name" value="GGDEF"/>
    <property type="match status" value="1"/>
</dbReference>
<dbReference type="AlphaFoldDB" id="A0A931H2V5"/>
<evidence type="ECO:0000313" key="4">
    <source>
        <dbReference type="EMBL" id="MBG9387561.1"/>
    </source>
</evidence>
<protein>
    <submittedName>
        <fullName evidence="4">Diguanylate cyclase</fullName>
    </submittedName>
</protein>
<feature type="transmembrane region" description="Helical" evidence="2">
    <location>
        <begin position="178"/>
        <end position="196"/>
    </location>
</feature>
<dbReference type="EMBL" id="JADWYS010000001">
    <property type="protein sequence ID" value="MBG9387561.1"/>
    <property type="molecule type" value="Genomic_DNA"/>
</dbReference>
<dbReference type="RefSeq" id="WP_196985476.1">
    <property type="nucleotide sequence ID" value="NZ_JADWYS010000001.1"/>
</dbReference>
<sequence length="381" mass="41245">MITQLPADSEELVALGAFAGMQVLTVCLSVVIANAYRERALLVHGATVAIGVLALQTLVGGHAFLAEAALLLLLAVDGMQLRELVNHAGALRAPRRGLVGISLGLLPVLALACAIFEWHLLLAGVAAWFAVTAVVMLRAWPQSQPWARWLVAGQLSLAIAVAWLGWRSLDPQPDPPLPLAALLSVWAVCVFLGTAWRNRIFAETRVRIDARNTIDPLTGLAMPMIFYERVAGVRNLMRRYGHPSVMMLVHVENLDRLAREFGPETAESALAVAAQRVRETLRDGDVAARLSHSRIGVLAEGMSLPEGAANIASRILVAGLREPLPEAPTEFLHFRIVMATVPVNETAPKALLQRMATRMDGHLSEPSERRILSLSASDLED</sequence>
<feature type="compositionally biased region" description="Basic and acidic residues" evidence="1">
    <location>
        <begin position="359"/>
        <end position="371"/>
    </location>
</feature>
<keyword evidence="2" id="KW-0812">Transmembrane</keyword>
<evidence type="ECO:0000313" key="5">
    <source>
        <dbReference type="Proteomes" id="UP000651050"/>
    </source>
</evidence>
<feature type="transmembrane region" description="Helical" evidence="2">
    <location>
        <begin position="122"/>
        <end position="140"/>
    </location>
</feature>
<dbReference type="InterPro" id="IPR029787">
    <property type="entry name" value="Nucleotide_cyclase"/>
</dbReference>
<keyword evidence="2" id="KW-0472">Membrane</keyword>
<keyword evidence="2" id="KW-1133">Transmembrane helix</keyword>
<evidence type="ECO:0000256" key="2">
    <source>
        <dbReference type="SAM" id="Phobius"/>
    </source>
</evidence>
<feature type="domain" description="GGDEF" evidence="3">
    <location>
        <begin position="242"/>
        <end position="376"/>
    </location>
</feature>
<organism evidence="4 5">
    <name type="scientific">Caenimonas aquaedulcis</name>
    <dbReference type="NCBI Taxonomy" id="2793270"/>
    <lineage>
        <taxon>Bacteria</taxon>
        <taxon>Pseudomonadati</taxon>
        <taxon>Pseudomonadota</taxon>
        <taxon>Betaproteobacteria</taxon>
        <taxon>Burkholderiales</taxon>
        <taxon>Comamonadaceae</taxon>
        <taxon>Caenimonas</taxon>
    </lineage>
</organism>
<proteinExistence type="predicted"/>